<accession>A0A1T5AJH7</accession>
<evidence type="ECO:0000256" key="2">
    <source>
        <dbReference type="ARBA" id="ARBA00023125"/>
    </source>
</evidence>
<evidence type="ECO:0000256" key="1">
    <source>
        <dbReference type="ARBA" id="ARBA00023015"/>
    </source>
</evidence>
<dbReference type="SUPFAM" id="SSF46785">
    <property type="entry name" value="Winged helix' DNA-binding domain"/>
    <property type="match status" value="1"/>
</dbReference>
<dbReference type="InterPro" id="IPR036390">
    <property type="entry name" value="WH_DNA-bd_sf"/>
</dbReference>
<dbReference type="RefSeq" id="WP_079701348.1">
    <property type="nucleotide sequence ID" value="NZ_FUYR01000001.1"/>
</dbReference>
<dbReference type="STRING" id="572036.SAMN05661099_0799"/>
<reference evidence="6" key="1">
    <citation type="submission" date="2017-02" db="EMBL/GenBank/DDBJ databases">
        <authorList>
            <person name="Varghese N."/>
            <person name="Submissions S."/>
        </authorList>
    </citation>
    <scope>NUCLEOTIDE SEQUENCE [LARGE SCALE GENOMIC DNA]</scope>
    <source>
        <strain evidence="6">DSM 22385</strain>
    </source>
</reference>
<dbReference type="InterPro" id="IPR002577">
    <property type="entry name" value="HTH_HxlR"/>
</dbReference>
<keyword evidence="2" id="KW-0238">DNA-binding</keyword>
<dbReference type="GO" id="GO:0003677">
    <property type="term" value="F:DNA binding"/>
    <property type="evidence" value="ECO:0007669"/>
    <property type="project" value="UniProtKB-KW"/>
</dbReference>
<dbReference type="PANTHER" id="PTHR33204">
    <property type="entry name" value="TRANSCRIPTIONAL REGULATOR, MARR FAMILY"/>
    <property type="match status" value="1"/>
</dbReference>
<organism evidence="5 6">
    <name type="scientific">Daejeonella lutea</name>
    <dbReference type="NCBI Taxonomy" id="572036"/>
    <lineage>
        <taxon>Bacteria</taxon>
        <taxon>Pseudomonadati</taxon>
        <taxon>Bacteroidota</taxon>
        <taxon>Sphingobacteriia</taxon>
        <taxon>Sphingobacteriales</taxon>
        <taxon>Sphingobacteriaceae</taxon>
        <taxon>Daejeonella</taxon>
    </lineage>
</organism>
<keyword evidence="1" id="KW-0805">Transcription regulation</keyword>
<evidence type="ECO:0000313" key="5">
    <source>
        <dbReference type="EMBL" id="SKB35151.1"/>
    </source>
</evidence>
<dbReference type="AlphaFoldDB" id="A0A1T5AJH7"/>
<dbReference type="OrthoDB" id="7678715at2"/>
<dbReference type="Pfam" id="PF01638">
    <property type="entry name" value="HxlR"/>
    <property type="match status" value="1"/>
</dbReference>
<dbReference type="EMBL" id="FUYR01000001">
    <property type="protein sequence ID" value="SKB35151.1"/>
    <property type="molecule type" value="Genomic_DNA"/>
</dbReference>
<name>A0A1T5AJH7_9SPHI</name>
<evidence type="ECO:0000313" key="6">
    <source>
        <dbReference type="Proteomes" id="UP000189981"/>
    </source>
</evidence>
<evidence type="ECO:0000256" key="3">
    <source>
        <dbReference type="ARBA" id="ARBA00023163"/>
    </source>
</evidence>
<evidence type="ECO:0000259" key="4">
    <source>
        <dbReference type="PROSITE" id="PS51118"/>
    </source>
</evidence>
<feature type="domain" description="HTH hxlR-type" evidence="4">
    <location>
        <begin position="20"/>
        <end position="118"/>
    </location>
</feature>
<dbReference type="Proteomes" id="UP000189981">
    <property type="component" value="Unassembled WGS sequence"/>
</dbReference>
<keyword evidence="6" id="KW-1185">Reference proteome</keyword>
<proteinExistence type="predicted"/>
<dbReference type="Gene3D" id="1.10.10.10">
    <property type="entry name" value="Winged helix-like DNA-binding domain superfamily/Winged helix DNA-binding domain"/>
    <property type="match status" value="1"/>
</dbReference>
<dbReference type="InterPro" id="IPR036388">
    <property type="entry name" value="WH-like_DNA-bd_sf"/>
</dbReference>
<protein>
    <submittedName>
        <fullName evidence="5">Transcriptional regulator, HxlR family</fullName>
    </submittedName>
</protein>
<keyword evidence="3" id="KW-0804">Transcription</keyword>
<dbReference type="PROSITE" id="PS51118">
    <property type="entry name" value="HTH_HXLR"/>
    <property type="match status" value="1"/>
</dbReference>
<sequence>MTEIKESSTRNLNRQLTLDCPVNYVMEKIGGYWKPIIIHQLMSGPKRYGELKRAIPAITEKMLIQHLKQLAADDLVVREALEVIPPSVTYSLSPAGAELSEMMEAMVKWGLKHNDNRARYDAASA</sequence>
<gene>
    <name evidence="5" type="ORF">SAMN05661099_0799</name>
</gene>